<dbReference type="EMBL" id="CM042056">
    <property type="protein sequence ID" value="KAI3698009.1"/>
    <property type="molecule type" value="Genomic_DNA"/>
</dbReference>
<keyword evidence="2" id="KW-1185">Reference proteome</keyword>
<evidence type="ECO:0000313" key="2">
    <source>
        <dbReference type="Proteomes" id="UP001055879"/>
    </source>
</evidence>
<gene>
    <name evidence="1" type="ORF">L6452_31118</name>
</gene>
<name>A0ACB8ZJ65_ARCLA</name>
<reference evidence="2" key="1">
    <citation type="journal article" date="2022" name="Mol. Ecol. Resour.">
        <title>The genomes of chicory, endive, great burdock and yacon provide insights into Asteraceae palaeo-polyploidization history and plant inulin production.</title>
        <authorList>
            <person name="Fan W."/>
            <person name="Wang S."/>
            <person name="Wang H."/>
            <person name="Wang A."/>
            <person name="Jiang F."/>
            <person name="Liu H."/>
            <person name="Zhao H."/>
            <person name="Xu D."/>
            <person name="Zhang Y."/>
        </authorList>
    </citation>
    <scope>NUCLEOTIDE SEQUENCE [LARGE SCALE GENOMIC DNA]</scope>
    <source>
        <strain evidence="2">cv. Niubang</strain>
    </source>
</reference>
<evidence type="ECO:0000313" key="1">
    <source>
        <dbReference type="EMBL" id="KAI3698009.1"/>
    </source>
</evidence>
<accession>A0ACB8ZJ65</accession>
<sequence length="318" mass="37189">MPEIPKIEVELEILRCHNKKLRDDMDVLNVKLTKVEAQVKRYQDKGQEWLKKVDDRKNKEIGELEKTFNQRLSDISKKSESEKKQLEIKTSNLLKQISDFEQLIISERKSFDDERKDFENKNTNLFKEISDKNQTLEKDFERKKKIFEEELSKLNSKLANLSTKIMREQRSKYGFQSKFDKLYSENFKLCDKIQQLEIDNTDLSDKLKSKVSKPDHINTAKSSSVKSVDNNSSHFQKSPTQSSKKTQKVWVIKGSPEAAKLHKANRKKNRASRSKSFAPDFIQSTTHLIQLAKRKLCCSYCYTDMLGTEDSTKCGYYC</sequence>
<proteinExistence type="predicted"/>
<protein>
    <submittedName>
        <fullName evidence="1">Uncharacterized protein</fullName>
    </submittedName>
</protein>
<comment type="caution">
    <text evidence="1">The sequence shown here is derived from an EMBL/GenBank/DDBJ whole genome shotgun (WGS) entry which is preliminary data.</text>
</comment>
<organism evidence="1 2">
    <name type="scientific">Arctium lappa</name>
    <name type="common">Greater burdock</name>
    <name type="synonym">Lappa major</name>
    <dbReference type="NCBI Taxonomy" id="4217"/>
    <lineage>
        <taxon>Eukaryota</taxon>
        <taxon>Viridiplantae</taxon>
        <taxon>Streptophyta</taxon>
        <taxon>Embryophyta</taxon>
        <taxon>Tracheophyta</taxon>
        <taxon>Spermatophyta</taxon>
        <taxon>Magnoliopsida</taxon>
        <taxon>eudicotyledons</taxon>
        <taxon>Gunneridae</taxon>
        <taxon>Pentapetalae</taxon>
        <taxon>asterids</taxon>
        <taxon>campanulids</taxon>
        <taxon>Asterales</taxon>
        <taxon>Asteraceae</taxon>
        <taxon>Carduoideae</taxon>
        <taxon>Cardueae</taxon>
        <taxon>Arctiinae</taxon>
        <taxon>Arctium</taxon>
    </lineage>
</organism>
<dbReference type="Proteomes" id="UP001055879">
    <property type="component" value="Linkage Group LG10"/>
</dbReference>
<reference evidence="1 2" key="2">
    <citation type="journal article" date="2022" name="Mol. Ecol. Resour.">
        <title>The genomes of chicory, endive, great burdock and yacon provide insights into Asteraceae paleo-polyploidization history and plant inulin production.</title>
        <authorList>
            <person name="Fan W."/>
            <person name="Wang S."/>
            <person name="Wang H."/>
            <person name="Wang A."/>
            <person name="Jiang F."/>
            <person name="Liu H."/>
            <person name="Zhao H."/>
            <person name="Xu D."/>
            <person name="Zhang Y."/>
        </authorList>
    </citation>
    <scope>NUCLEOTIDE SEQUENCE [LARGE SCALE GENOMIC DNA]</scope>
    <source>
        <strain evidence="2">cv. Niubang</strain>
    </source>
</reference>